<keyword evidence="4" id="KW-1185">Reference proteome</keyword>
<name>A0A2Y9C4Y7_9MICO</name>
<keyword evidence="2" id="KW-0378">Hydrolase</keyword>
<dbReference type="Pfam" id="PF09827">
    <property type="entry name" value="CRISPR_Cas2"/>
    <property type="match status" value="1"/>
</dbReference>
<dbReference type="AlphaFoldDB" id="A0A2Y9C4Y7"/>
<dbReference type="GO" id="GO:0004518">
    <property type="term" value="F:nuclease activity"/>
    <property type="evidence" value="ECO:0007669"/>
    <property type="project" value="UniProtKB-KW"/>
</dbReference>
<sequence length="92" mass="10479">MTTYLVTYDLTAPGRNYDDLYEAIKSYGTWAHVVESVWEICSDTTTAAHVRDHLGQFLDGNDKIFVTVVGRESAWRGLRESLTAWLKKNHGE</sequence>
<accession>A0A2Y9C4Y7</accession>
<gene>
    <name evidence="3" type="ORF">SAMN05216184_104113</name>
</gene>
<dbReference type="InterPro" id="IPR019199">
    <property type="entry name" value="Virulence_VapD/CRISPR_Cas2"/>
</dbReference>
<organism evidence="3 4">
    <name type="scientific">Georgenia satyanarayanai</name>
    <dbReference type="NCBI Taxonomy" id="860221"/>
    <lineage>
        <taxon>Bacteria</taxon>
        <taxon>Bacillati</taxon>
        <taxon>Actinomycetota</taxon>
        <taxon>Actinomycetes</taxon>
        <taxon>Micrococcales</taxon>
        <taxon>Bogoriellaceae</taxon>
        <taxon>Georgenia</taxon>
    </lineage>
</organism>
<evidence type="ECO:0000313" key="3">
    <source>
        <dbReference type="EMBL" id="SSA40403.1"/>
    </source>
</evidence>
<evidence type="ECO:0000313" key="4">
    <source>
        <dbReference type="Proteomes" id="UP000250222"/>
    </source>
</evidence>
<reference evidence="3 4" key="1">
    <citation type="submission" date="2016-10" db="EMBL/GenBank/DDBJ databases">
        <authorList>
            <person name="Cai Z."/>
        </authorList>
    </citation>
    <scope>NUCLEOTIDE SEQUENCE [LARGE SCALE GENOMIC DNA]</scope>
    <source>
        <strain evidence="3 4">CGMCC 1.10826</strain>
    </source>
</reference>
<dbReference type="SUPFAM" id="SSF143430">
    <property type="entry name" value="TTP0101/SSO1404-like"/>
    <property type="match status" value="1"/>
</dbReference>
<dbReference type="RefSeq" id="WP_110852041.1">
    <property type="nucleotide sequence ID" value="NZ_QKLZ01000004.1"/>
</dbReference>
<protein>
    <submittedName>
        <fullName evidence="3">CRISPR associated protein Cas2</fullName>
    </submittedName>
</protein>
<evidence type="ECO:0000256" key="2">
    <source>
        <dbReference type="ARBA" id="ARBA00022801"/>
    </source>
</evidence>
<proteinExistence type="predicted"/>
<dbReference type="OrthoDB" id="2656750at2"/>
<keyword evidence="1" id="KW-0540">Nuclease</keyword>
<dbReference type="EMBL" id="UETB01000004">
    <property type="protein sequence ID" value="SSA40403.1"/>
    <property type="molecule type" value="Genomic_DNA"/>
</dbReference>
<dbReference type="Proteomes" id="UP000250222">
    <property type="component" value="Unassembled WGS sequence"/>
</dbReference>
<dbReference type="GO" id="GO:0016787">
    <property type="term" value="F:hydrolase activity"/>
    <property type="evidence" value="ECO:0007669"/>
    <property type="project" value="UniProtKB-KW"/>
</dbReference>
<evidence type="ECO:0000256" key="1">
    <source>
        <dbReference type="ARBA" id="ARBA00022722"/>
    </source>
</evidence>